<feature type="transmembrane region" description="Helical" evidence="8">
    <location>
        <begin position="389"/>
        <end position="409"/>
    </location>
</feature>
<dbReference type="PANTHER" id="PTHR33908">
    <property type="entry name" value="MANNOSYLTRANSFERASE YKCB-RELATED"/>
    <property type="match status" value="1"/>
</dbReference>
<dbReference type="AlphaFoldDB" id="A0A1F5H666"/>
<evidence type="ECO:0000256" key="8">
    <source>
        <dbReference type="SAM" id="Phobius"/>
    </source>
</evidence>
<evidence type="ECO:0000256" key="6">
    <source>
        <dbReference type="ARBA" id="ARBA00022989"/>
    </source>
</evidence>
<comment type="caution">
    <text evidence="9">The sequence shown here is derived from an EMBL/GenBank/DDBJ whole genome shotgun (WGS) entry which is preliminary data.</text>
</comment>
<protein>
    <submittedName>
        <fullName evidence="9">Uncharacterized protein</fullName>
    </submittedName>
</protein>
<feature type="transmembrane region" description="Helical" evidence="8">
    <location>
        <begin position="331"/>
        <end position="353"/>
    </location>
</feature>
<evidence type="ECO:0000256" key="5">
    <source>
        <dbReference type="ARBA" id="ARBA00022692"/>
    </source>
</evidence>
<evidence type="ECO:0000256" key="4">
    <source>
        <dbReference type="ARBA" id="ARBA00022679"/>
    </source>
</evidence>
<evidence type="ECO:0000256" key="1">
    <source>
        <dbReference type="ARBA" id="ARBA00004651"/>
    </source>
</evidence>
<feature type="transmembrane region" description="Helical" evidence="8">
    <location>
        <begin position="163"/>
        <end position="184"/>
    </location>
</feature>
<dbReference type="Proteomes" id="UP000177039">
    <property type="component" value="Unassembled WGS sequence"/>
</dbReference>
<comment type="subcellular location">
    <subcellularLocation>
        <location evidence="1">Cell membrane</location>
        <topology evidence="1">Multi-pass membrane protein</topology>
    </subcellularLocation>
</comment>
<evidence type="ECO:0000256" key="3">
    <source>
        <dbReference type="ARBA" id="ARBA00022676"/>
    </source>
</evidence>
<gene>
    <name evidence="9" type="ORF">A3B54_02950</name>
</gene>
<keyword evidence="2" id="KW-1003">Cell membrane</keyword>
<name>A0A1F5H666_9BACT</name>
<feature type="transmembrane region" description="Helical" evidence="8">
    <location>
        <begin position="360"/>
        <end position="377"/>
    </location>
</feature>
<accession>A0A1F5H666</accession>
<proteinExistence type="predicted"/>
<dbReference type="PANTHER" id="PTHR33908:SF11">
    <property type="entry name" value="MEMBRANE PROTEIN"/>
    <property type="match status" value="1"/>
</dbReference>
<evidence type="ECO:0000313" key="9">
    <source>
        <dbReference type="EMBL" id="OGD99620.1"/>
    </source>
</evidence>
<evidence type="ECO:0000313" key="10">
    <source>
        <dbReference type="Proteomes" id="UP000177039"/>
    </source>
</evidence>
<dbReference type="GO" id="GO:0009103">
    <property type="term" value="P:lipopolysaccharide biosynthetic process"/>
    <property type="evidence" value="ECO:0007669"/>
    <property type="project" value="UniProtKB-ARBA"/>
</dbReference>
<evidence type="ECO:0000256" key="2">
    <source>
        <dbReference type="ARBA" id="ARBA00022475"/>
    </source>
</evidence>
<dbReference type="GO" id="GO:0016763">
    <property type="term" value="F:pentosyltransferase activity"/>
    <property type="evidence" value="ECO:0007669"/>
    <property type="project" value="TreeGrafter"/>
</dbReference>
<evidence type="ECO:0000256" key="7">
    <source>
        <dbReference type="ARBA" id="ARBA00023136"/>
    </source>
</evidence>
<keyword evidence="3" id="KW-0328">Glycosyltransferase</keyword>
<dbReference type="EMBL" id="MFBT01000012">
    <property type="protein sequence ID" value="OGD99620.1"/>
    <property type="molecule type" value="Genomic_DNA"/>
</dbReference>
<keyword evidence="5 8" id="KW-0812">Transmembrane</keyword>
<feature type="transmembrane region" description="Helical" evidence="8">
    <location>
        <begin position="190"/>
        <end position="223"/>
    </location>
</feature>
<keyword evidence="7 8" id="KW-0472">Membrane</keyword>
<reference evidence="9 10" key="1">
    <citation type="journal article" date="2016" name="Nat. Commun.">
        <title>Thousands of microbial genomes shed light on interconnected biogeochemical processes in an aquifer system.</title>
        <authorList>
            <person name="Anantharaman K."/>
            <person name="Brown C.T."/>
            <person name="Hug L.A."/>
            <person name="Sharon I."/>
            <person name="Castelle C.J."/>
            <person name="Probst A.J."/>
            <person name="Thomas B.C."/>
            <person name="Singh A."/>
            <person name="Wilkins M.J."/>
            <person name="Karaoz U."/>
            <person name="Brodie E.L."/>
            <person name="Williams K.H."/>
            <person name="Hubbard S.S."/>
            <person name="Banfield J.F."/>
        </authorList>
    </citation>
    <scope>NUCLEOTIDE SEQUENCE [LARGE SCALE GENOMIC DNA]</scope>
</reference>
<sequence>MNKNSVFLDKKLFWVILILAFILRFYRLGEIPLSLDWDEASNAYNAYSILKTGRDEYGLFLPITNRSFEDYKPPLYMYLNIPTVAVFGLTAFAARLPSAIFGFLTVPIIYFLAKKLFVGSKYQFSIFPSKTRLASGGNFQFSIADISALLLAISPWHIQFSRVGFEATVGLFFAVSAITAFLYGLNNKKWLIAAGILLGISAYSYHTERIFVPLLFMAAFIIYKKEILAISKKYLAAFAIITILIGLPLVLLIPPKVILQRFEVTTGRPRLEDIEKSIRFILEDHEQNIQFGEIIHNRRLIIGQTYLGNYLSHFDFNFLFTKGDDNFRHHIGGIGMFYLFELPLFLYGIYLLVKKRTGQSLFLLSWLLLSPVAASPATPNPHANRALPMVVAFEIIAAFAFVSIFLTDFKFKKQVLSLFSLWIIFSLAIYLHNYYVHYPIDKASFWQYGYSQAALESVKLKDQFEKINVDHSIEQAYIFWLFNTGYDPASYQRLGTRNHFDKYYFDAKPPTNPAELFIADTGNFPGGFKVIKTIYYPDGSQALKIGHPR</sequence>
<dbReference type="InterPro" id="IPR050297">
    <property type="entry name" value="LipidA_mod_glycosyltrf_83"/>
</dbReference>
<keyword evidence="6 8" id="KW-1133">Transmembrane helix</keyword>
<feature type="transmembrane region" description="Helical" evidence="8">
    <location>
        <begin position="12"/>
        <end position="29"/>
    </location>
</feature>
<dbReference type="GO" id="GO:0005886">
    <property type="term" value="C:plasma membrane"/>
    <property type="evidence" value="ECO:0007669"/>
    <property type="project" value="UniProtKB-SubCell"/>
</dbReference>
<organism evidence="9 10">
    <name type="scientific">Candidatus Curtissbacteria bacterium RIFCSPLOWO2_01_FULL_42_50</name>
    <dbReference type="NCBI Taxonomy" id="1797730"/>
    <lineage>
        <taxon>Bacteria</taxon>
        <taxon>Candidatus Curtissiibacteriota</taxon>
    </lineage>
</organism>
<feature type="transmembrane region" description="Helical" evidence="8">
    <location>
        <begin position="416"/>
        <end position="435"/>
    </location>
</feature>
<keyword evidence="4" id="KW-0808">Transferase</keyword>
<feature type="transmembrane region" description="Helical" evidence="8">
    <location>
        <begin position="235"/>
        <end position="253"/>
    </location>
</feature>
<feature type="transmembrane region" description="Helical" evidence="8">
    <location>
        <begin position="100"/>
        <end position="118"/>
    </location>
</feature>